<feature type="active site" description="Proton acceptor" evidence="3">
    <location>
        <position position="239"/>
    </location>
</feature>
<evidence type="ECO:0000256" key="4">
    <source>
        <dbReference type="RuleBase" id="RU003833"/>
    </source>
</evidence>
<evidence type="ECO:0000313" key="7">
    <source>
        <dbReference type="Proteomes" id="UP000006727"/>
    </source>
</evidence>
<proteinExistence type="inferred from homology"/>
<dbReference type="PANTHER" id="PTHR11782">
    <property type="entry name" value="ADENOSINE/GUANOSINE DIPHOSPHATASE"/>
    <property type="match status" value="1"/>
</dbReference>
<keyword evidence="5" id="KW-1133">Transmembrane helix</keyword>
<dbReference type="Gene3D" id="3.30.420.40">
    <property type="match status" value="1"/>
</dbReference>
<dbReference type="EMBL" id="ABEU02000023">
    <property type="status" value="NOT_ANNOTATED_CDS"/>
    <property type="molecule type" value="Genomic_DNA"/>
</dbReference>
<keyword evidence="7" id="KW-1185">Reference proteome</keyword>
<dbReference type="Proteomes" id="UP000006727">
    <property type="component" value="Chromosome 23"/>
</dbReference>
<evidence type="ECO:0000313" key="6">
    <source>
        <dbReference type="EnsemblPlants" id="Pp3c23_13640V3.7"/>
    </source>
</evidence>
<keyword evidence="5" id="KW-0812">Transmembrane</keyword>
<reference evidence="6" key="3">
    <citation type="submission" date="2020-12" db="UniProtKB">
        <authorList>
            <consortium name="EnsemblPlants"/>
        </authorList>
    </citation>
    <scope>IDENTIFICATION</scope>
</reference>
<protein>
    <recommendedName>
        <fullName evidence="8">Apyrase</fullName>
    </recommendedName>
</protein>
<evidence type="ECO:0008006" key="8">
    <source>
        <dbReference type="Google" id="ProtNLM"/>
    </source>
</evidence>
<keyword evidence="2 4" id="KW-0378">Hydrolase</keyword>
<dbReference type="PROSITE" id="PS01238">
    <property type="entry name" value="GDA1_CD39_NTPASE"/>
    <property type="match status" value="1"/>
</dbReference>
<dbReference type="Gramene" id="Pp3c23_13640V3.7">
    <property type="protein sequence ID" value="Pp3c23_13640V3.7"/>
    <property type="gene ID" value="Pp3c23_13640"/>
</dbReference>
<evidence type="ECO:0000256" key="5">
    <source>
        <dbReference type="SAM" id="Phobius"/>
    </source>
</evidence>
<accession>A0A7I4CGW9</accession>
<dbReference type="Pfam" id="PF01150">
    <property type="entry name" value="GDA1_CD39"/>
    <property type="match status" value="2"/>
</dbReference>
<reference evidence="6 7" key="1">
    <citation type="journal article" date="2008" name="Science">
        <title>The Physcomitrella genome reveals evolutionary insights into the conquest of land by plants.</title>
        <authorList>
            <person name="Rensing S."/>
            <person name="Lang D."/>
            <person name="Zimmer A."/>
            <person name="Terry A."/>
            <person name="Salamov A."/>
            <person name="Shapiro H."/>
            <person name="Nishiyama T."/>
            <person name="Perroud P.-F."/>
            <person name="Lindquist E."/>
            <person name="Kamisugi Y."/>
            <person name="Tanahashi T."/>
            <person name="Sakakibara K."/>
            <person name="Fujita T."/>
            <person name="Oishi K."/>
            <person name="Shin-I T."/>
            <person name="Kuroki Y."/>
            <person name="Toyoda A."/>
            <person name="Suzuki Y."/>
            <person name="Hashimoto A."/>
            <person name="Yamaguchi K."/>
            <person name="Sugano A."/>
            <person name="Kohara Y."/>
            <person name="Fujiyama A."/>
            <person name="Anterola A."/>
            <person name="Aoki S."/>
            <person name="Ashton N."/>
            <person name="Barbazuk W.B."/>
            <person name="Barker E."/>
            <person name="Bennetzen J."/>
            <person name="Bezanilla M."/>
            <person name="Blankenship R."/>
            <person name="Cho S.H."/>
            <person name="Dutcher S."/>
            <person name="Estelle M."/>
            <person name="Fawcett J.A."/>
            <person name="Gundlach H."/>
            <person name="Hanada K."/>
            <person name="Heyl A."/>
            <person name="Hicks K.A."/>
            <person name="Hugh J."/>
            <person name="Lohr M."/>
            <person name="Mayer K."/>
            <person name="Melkozernov A."/>
            <person name="Murata T."/>
            <person name="Nelson D."/>
            <person name="Pils B."/>
            <person name="Prigge M."/>
            <person name="Reiss B."/>
            <person name="Renner T."/>
            <person name="Rombauts S."/>
            <person name="Rushton P."/>
            <person name="Sanderfoot A."/>
            <person name="Schween G."/>
            <person name="Shiu S.-H."/>
            <person name="Stueber K."/>
            <person name="Theodoulou F.L."/>
            <person name="Tu H."/>
            <person name="Van de Peer Y."/>
            <person name="Verrier P.J."/>
            <person name="Waters E."/>
            <person name="Wood A."/>
            <person name="Yang L."/>
            <person name="Cove D."/>
            <person name="Cuming A."/>
            <person name="Hasebe M."/>
            <person name="Lucas S."/>
            <person name="Mishler D.B."/>
            <person name="Reski R."/>
            <person name="Grigoriev I."/>
            <person name="Quatrano R.S."/>
            <person name="Boore J.L."/>
        </authorList>
    </citation>
    <scope>NUCLEOTIDE SEQUENCE [LARGE SCALE GENOMIC DNA]</scope>
    <source>
        <strain evidence="6 7">cv. Gransden 2004</strain>
    </source>
</reference>
<gene>
    <name evidence="6" type="primary">LOC112276037</name>
</gene>
<dbReference type="EnsemblPlants" id="Pp3c23_13640V3.7">
    <property type="protein sequence ID" value="Pp3c23_13640V3.7"/>
    <property type="gene ID" value="Pp3c23_13640"/>
</dbReference>
<sequence length="535" mass="59351">MVGNGGEIGQYFSRRLQTSGVNSPRRISRALDSDSFMELPKLPKPLQRGSSFKAPSPIRYQNPHYLNVPNRSPCQRNLWVTLLLCLSSLLCLSWFLLRRGQYETQSSHNEHHKGFGVVVGISSREAKIDVFEYAVTETLAVEVLGSKSSFVASSNNGFNSSSYDASALVFDHLEYARRYIPQGERSRTRVYILGSGGLEGPSGWIRKLPKLLEECRKIIHGSDFQFRDDWATVIDGRDEGVYEWVAANYAHGMLQNDPSDTIGVLTLGDQSAQEAASEDLLNLMQSRNVSGDVGDTCTPRGYVIPKHNRTEASVAAERTGTEGTTEGIATEIKVRPVLATGNFTACRAESLRLLQMGQGITLVPEFRGNFIATRKFYQTSKYFSLPATATIADLVSAGEKYCNQEWGVGVSKDPYPEYKAVQKPCFSAAYIVAFLHDSLGLPLSDNKVMFTDAVNSVPVQFGLGFFTSKLLEENFVFSSPVVKNGELFGNLVLFLGLLAFCGVLLWFVARWRRPQLKTIYDLEKGRYITTAGRGR</sequence>
<dbReference type="InterPro" id="IPR000407">
    <property type="entry name" value="GDA1_CD39_NTPase"/>
</dbReference>
<name>A0A7I4CGW9_PHYPA</name>
<reference evidence="6 7" key="2">
    <citation type="journal article" date="2018" name="Plant J.">
        <title>The Physcomitrella patens chromosome-scale assembly reveals moss genome structure and evolution.</title>
        <authorList>
            <person name="Lang D."/>
            <person name="Ullrich K.K."/>
            <person name="Murat F."/>
            <person name="Fuchs J."/>
            <person name="Jenkins J."/>
            <person name="Haas F.B."/>
            <person name="Piednoel M."/>
            <person name="Gundlach H."/>
            <person name="Van Bel M."/>
            <person name="Meyberg R."/>
            <person name="Vives C."/>
            <person name="Morata J."/>
            <person name="Symeonidi A."/>
            <person name="Hiss M."/>
            <person name="Muchero W."/>
            <person name="Kamisugi Y."/>
            <person name="Saleh O."/>
            <person name="Blanc G."/>
            <person name="Decker E.L."/>
            <person name="van Gessel N."/>
            <person name="Grimwood J."/>
            <person name="Hayes R.D."/>
            <person name="Graham S.W."/>
            <person name="Gunter L.E."/>
            <person name="McDaniel S.F."/>
            <person name="Hoernstein S.N.W."/>
            <person name="Larsson A."/>
            <person name="Li F.W."/>
            <person name="Perroud P.F."/>
            <person name="Phillips J."/>
            <person name="Ranjan P."/>
            <person name="Rokshar D.S."/>
            <person name="Rothfels C.J."/>
            <person name="Schneider L."/>
            <person name="Shu S."/>
            <person name="Stevenson D.W."/>
            <person name="Thummler F."/>
            <person name="Tillich M."/>
            <person name="Villarreal Aguilar J.C."/>
            <person name="Widiez T."/>
            <person name="Wong G.K."/>
            <person name="Wymore A."/>
            <person name="Zhang Y."/>
            <person name="Zimmer A.D."/>
            <person name="Quatrano R.S."/>
            <person name="Mayer K.F.X."/>
            <person name="Goodstein D."/>
            <person name="Casacuberta J.M."/>
            <person name="Vandepoele K."/>
            <person name="Reski R."/>
            <person name="Cuming A.C."/>
            <person name="Tuskan G.A."/>
            <person name="Maumus F."/>
            <person name="Salse J."/>
            <person name="Schmutz J."/>
            <person name="Rensing S.A."/>
        </authorList>
    </citation>
    <scope>NUCLEOTIDE SEQUENCE [LARGE SCALE GENOMIC DNA]</scope>
    <source>
        <strain evidence="6 7">cv. Gransden 2004</strain>
    </source>
</reference>
<dbReference type="PANTHER" id="PTHR11782:SF3">
    <property type="entry name" value="APYRASE 6-RELATED"/>
    <property type="match status" value="1"/>
</dbReference>
<dbReference type="Gene3D" id="3.30.420.150">
    <property type="entry name" value="Exopolyphosphatase. Domain 2"/>
    <property type="match status" value="1"/>
</dbReference>
<comment type="similarity">
    <text evidence="1 4">Belongs to the GDA1/CD39 NTPase family.</text>
</comment>
<evidence type="ECO:0000256" key="1">
    <source>
        <dbReference type="ARBA" id="ARBA00009283"/>
    </source>
</evidence>
<evidence type="ECO:0000256" key="3">
    <source>
        <dbReference type="PIRSR" id="PIRSR600407-1"/>
    </source>
</evidence>
<evidence type="ECO:0000256" key="2">
    <source>
        <dbReference type="ARBA" id="ARBA00022801"/>
    </source>
</evidence>
<organism evidence="6 7">
    <name type="scientific">Physcomitrium patens</name>
    <name type="common">Spreading-leaved earth moss</name>
    <name type="synonym">Physcomitrella patens</name>
    <dbReference type="NCBI Taxonomy" id="3218"/>
    <lineage>
        <taxon>Eukaryota</taxon>
        <taxon>Viridiplantae</taxon>
        <taxon>Streptophyta</taxon>
        <taxon>Embryophyta</taxon>
        <taxon>Bryophyta</taxon>
        <taxon>Bryophytina</taxon>
        <taxon>Bryopsida</taxon>
        <taxon>Funariidae</taxon>
        <taxon>Funariales</taxon>
        <taxon>Funariaceae</taxon>
        <taxon>Physcomitrium</taxon>
    </lineage>
</organism>
<keyword evidence="5" id="KW-0472">Membrane</keyword>
<feature type="transmembrane region" description="Helical" evidence="5">
    <location>
        <begin position="487"/>
        <end position="509"/>
    </location>
</feature>
<dbReference type="GO" id="GO:0016787">
    <property type="term" value="F:hydrolase activity"/>
    <property type="evidence" value="ECO:0007669"/>
    <property type="project" value="UniProtKB-KW"/>
</dbReference>
<dbReference type="AlphaFoldDB" id="A0A7I4CGW9"/>